<reference evidence="2" key="1">
    <citation type="submission" date="2025-08" db="UniProtKB">
        <authorList>
            <consortium name="RefSeq"/>
        </authorList>
    </citation>
    <scope>IDENTIFICATION</scope>
</reference>
<accession>A0A3Q0FRE4</accession>
<gene>
    <name evidence="2" type="primary">LOC102375424</name>
</gene>
<protein>
    <submittedName>
        <fullName evidence="2">Cathepsin G-like</fullName>
    </submittedName>
</protein>
<feature type="non-terminal residue" evidence="2">
    <location>
        <position position="97"/>
    </location>
</feature>
<name>A0A3Q0FRE4_ALLSI</name>
<dbReference type="GeneID" id="102375424"/>
<evidence type="ECO:0000313" key="1">
    <source>
        <dbReference type="Proteomes" id="UP000189705"/>
    </source>
</evidence>
<evidence type="ECO:0000313" key="2">
    <source>
        <dbReference type="RefSeq" id="XP_025049894.1"/>
    </source>
</evidence>
<sequence>MTTHHPSQAIPFPILRLTSLVLPHPPFGYCFPEIGKMLLLLLLPVALLLPSTLGDDKITGGREAANDSHPYVASMNIEIFGQVRKRCAGFLIREDVV</sequence>
<dbReference type="KEGG" id="asn:102375424"/>
<organism evidence="1 2">
    <name type="scientific">Alligator sinensis</name>
    <name type="common">Chinese alligator</name>
    <dbReference type="NCBI Taxonomy" id="38654"/>
    <lineage>
        <taxon>Eukaryota</taxon>
        <taxon>Metazoa</taxon>
        <taxon>Chordata</taxon>
        <taxon>Craniata</taxon>
        <taxon>Vertebrata</taxon>
        <taxon>Euteleostomi</taxon>
        <taxon>Archelosauria</taxon>
        <taxon>Archosauria</taxon>
        <taxon>Crocodylia</taxon>
        <taxon>Alligatoridae</taxon>
        <taxon>Alligatorinae</taxon>
        <taxon>Alligator</taxon>
    </lineage>
</organism>
<dbReference type="Proteomes" id="UP000189705">
    <property type="component" value="Unplaced"/>
</dbReference>
<dbReference type="InParanoid" id="A0A3Q0FRE4"/>
<dbReference type="AlphaFoldDB" id="A0A3Q0FRE4"/>
<dbReference type="SUPFAM" id="SSF50494">
    <property type="entry name" value="Trypsin-like serine proteases"/>
    <property type="match status" value="1"/>
</dbReference>
<keyword evidence="1" id="KW-1185">Reference proteome</keyword>
<dbReference type="InterPro" id="IPR009003">
    <property type="entry name" value="Peptidase_S1_PA"/>
</dbReference>
<dbReference type="RefSeq" id="XP_025049894.1">
    <property type="nucleotide sequence ID" value="XM_025194109.1"/>
</dbReference>
<proteinExistence type="predicted"/>